<dbReference type="EMBL" id="FOLO01000019">
    <property type="protein sequence ID" value="SFC83078.1"/>
    <property type="molecule type" value="Genomic_DNA"/>
</dbReference>
<evidence type="ECO:0000313" key="3">
    <source>
        <dbReference type="Proteomes" id="UP000198862"/>
    </source>
</evidence>
<organism evidence="2 3">
    <name type="scientific">Pseudoalteromonas denitrificans DSM 6059</name>
    <dbReference type="NCBI Taxonomy" id="1123010"/>
    <lineage>
        <taxon>Bacteria</taxon>
        <taxon>Pseudomonadati</taxon>
        <taxon>Pseudomonadota</taxon>
        <taxon>Gammaproteobacteria</taxon>
        <taxon>Alteromonadales</taxon>
        <taxon>Pseudoalteromonadaceae</taxon>
        <taxon>Pseudoalteromonas</taxon>
    </lineage>
</organism>
<keyword evidence="1" id="KW-0812">Transmembrane</keyword>
<dbReference type="OrthoDB" id="6290136at2"/>
<proteinExistence type="predicted"/>
<dbReference type="Proteomes" id="UP000198862">
    <property type="component" value="Unassembled WGS sequence"/>
</dbReference>
<evidence type="ECO:0000256" key="1">
    <source>
        <dbReference type="SAM" id="Phobius"/>
    </source>
</evidence>
<sequence length="167" mass="19748">MDNKRELMNITLVGSIVVGFFVMVLLYMRGENFRKELDRTKALYNKVSRETQYLTNVVLELAKEEQRILYEKFTRFQKRGSPNVELLKFTGLLIEAYEVVISETTVGQRTVHEAFKEYANHNTNIGFEAFNNYLIQTSSKKRQYWAKNTLHDYIELCKVMLEELEQN</sequence>
<feature type="transmembrane region" description="Helical" evidence="1">
    <location>
        <begin position="7"/>
        <end position="28"/>
    </location>
</feature>
<accession>A0A1I1MIX3</accession>
<evidence type="ECO:0008006" key="4">
    <source>
        <dbReference type="Google" id="ProtNLM"/>
    </source>
</evidence>
<keyword evidence="3" id="KW-1185">Reference proteome</keyword>
<evidence type="ECO:0000313" key="2">
    <source>
        <dbReference type="EMBL" id="SFC83078.1"/>
    </source>
</evidence>
<keyword evidence="1" id="KW-0472">Membrane</keyword>
<dbReference type="AlphaFoldDB" id="A0A1I1MIX3"/>
<reference evidence="2 3" key="1">
    <citation type="submission" date="2016-10" db="EMBL/GenBank/DDBJ databases">
        <authorList>
            <person name="de Groot N.N."/>
        </authorList>
    </citation>
    <scope>NUCLEOTIDE SEQUENCE [LARGE SCALE GENOMIC DNA]</scope>
    <source>
        <strain evidence="2 3">DSM 6059</strain>
    </source>
</reference>
<dbReference type="STRING" id="1123010.SAMN02745724_02661"/>
<protein>
    <recommendedName>
        <fullName evidence="4">DUF4760 domain-containing protein</fullName>
    </recommendedName>
</protein>
<gene>
    <name evidence="2" type="ORF">SAMN02745724_02661</name>
</gene>
<keyword evidence="1" id="KW-1133">Transmembrane helix</keyword>
<name>A0A1I1MIX3_9GAMM</name>